<organism evidence="5 6">
    <name type="scientific">Kytococcus sedentarius (strain ATCC 14392 / DSM 20547 / JCM 11482 / CCUG 33030 / NBRC 15357 / NCTC 11040 / CCM 314 / 541)</name>
    <name type="common">Micrococcus sedentarius</name>
    <dbReference type="NCBI Taxonomy" id="478801"/>
    <lineage>
        <taxon>Bacteria</taxon>
        <taxon>Bacillati</taxon>
        <taxon>Actinomycetota</taxon>
        <taxon>Actinomycetes</taxon>
        <taxon>Micrococcales</taxon>
        <taxon>Kytococcaceae</taxon>
        <taxon>Kytococcus</taxon>
    </lineage>
</organism>
<evidence type="ECO:0000313" key="6">
    <source>
        <dbReference type="Proteomes" id="UP000006666"/>
    </source>
</evidence>
<keyword evidence="6" id="KW-1185">Reference proteome</keyword>
<dbReference type="InterPro" id="IPR011611">
    <property type="entry name" value="PfkB_dom"/>
</dbReference>
<accession>C7NFD9</accession>
<dbReference type="SUPFAM" id="SSF53613">
    <property type="entry name" value="Ribokinase-like"/>
    <property type="match status" value="1"/>
</dbReference>
<dbReference type="Gene3D" id="3.40.1190.20">
    <property type="match status" value="1"/>
</dbReference>
<dbReference type="RefSeq" id="WP_012802289.1">
    <property type="nucleotide sequence ID" value="NC_013169.1"/>
</dbReference>
<dbReference type="Pfam" id="PF00294">
    <property type="entry name" value="PfkB"/>
    <property type="match status" value="1"/>
</dbReference>
<reference evidence="5 6" key="1">
    <citation type="journal article" date="2009" name="Stand. Genomic Sci.">
        <title>Complete genome sequence of Kytococcus sedentarius type strain (541).</title>
        <authorList>
            <person name="Sims D."/>
            <person name="Brettin T."/>
            <person name="Detter J.C."/>
            <person name="Han C."/>
            <person name="Lapidus A."/>
            <person name="Copeland A."/>
            <person name="Glavina Del Rio T."/>
            <person name="Nolan M."/>
            <person name="Chen F."/>
            <person name="Lucas S."/>
            <person name="Tice H."/>
            <person name="Cheng J.F."/>
            <person name="Bruce D."/>
            <person name="Goodwin L."/>
            <person name="Pitluck S."/>
            <person name="Ovchinnikova G."/>
            <person name="Pati A."/>
            <person name="Ivanova N."/>
            <person name="Mavrommatis K."/>
            <person name="Chen A."/>
            <person name="Palaniappan K."/>
            <person name="D'haeseleer P."/>
            <person name="Chain P."/>
            <person name="Bristow J."/>
            <person name="Eisen J.A."/>
            <person name="Markowitz V."/>
            <person name="Hugenholtz P."/>
            <person name="Schneider S."/>
            <person name="Goker M."/>
            <person name="Pukall R."/>
            <person name="Kyrpides N.C."/>
            <person name="Klenk H.P."/>
        </authorList>
    </citation>
    <scope>NUCLEOTIDE SEQUENCE [LARGE SCALE GENOMIC DNA]</scope>
    <source>
        <strain evidence="6">ATCC 14392 / DSM 20547 / JCM 11482 / CCUG 33030 / NBRC 15357 / NCTC 11040 / CCM 314 / 541</strain>
    </source>
</reference>
<keyword evidence="2 5" id="KW-0418">Kinase</keyword>
<dbReference type="PROSITE" id="PS00584">
    <property type="entry name" value="PFKB_KINASES_2"/>
    <property type="match status" value="1"/>
</dbReference>
<evidence type="ECO:0000256" key="1">
    <source>
        <dbReference type="ARBA" id="ARBA00022679"/>
    </source>
</evidence>
<feature type="region of interest" description="Disordered" evidence="3">
    <location>
        <begin position="300"/>
        <end position="322"/>
    </location>
</feature>
<evidence type="ECO:0000256" key="3">
    <source>
        <dbReference type="SAM" id="MobiDB-lite"/>
    </source>
</evidence>
<dbReference type="PANTHER" id="PTHR10584">
    <property type="entry name" value="SUGAR KINASE"/>
    <property type="match status" value="1"/>
</dbReference>
<dbReference type="Proteomes" id="UP000006666">
    <property type="component" value="Chromosome"/>
</dbReference>
<name>C7NFD9_KYTSD</name>
<evidence type="ECO:0000256" key="2">
    <source>
        <dbReference type="ARBA" id="ARBA00022777"/>
    </source>
</evidence>
<gene>
    <name evidence="5" type="ordered locus">Ksed_08200</name>
</gene>
<proteinExistence type="predicted"/>
<protein>
    <submittedName>
        <fullName evidence="5">Sugar kinase, ribokinase</fullName>
    </submittedName>
</protein>
<dbReference type="HOGENOM" id="CLU_027634_7_0_11"/>
<evidence type="ECO:0000259" key="4">
    <source>
        <dbReference type="Pfam" id="PF00294"/>
    </source>
</evidence>
<dbReference type="GO" id="GO:0016301">
    <property type="term" value="F:kinase activity"/>
    <property type="evidence" value="ECO:0007669"/>
    <property type="project" value="UniProtKB-KW"/>
</dbReference>
<dbReference type="InterPro" id="IPR002173">
    <property type="entry name" value="Carboh/pur_kinase_PfkB_CS"/>
</dbReference>
<keyword evidence="1" id="KW-0808">Transferase</keyword>
<dbReference type="InterPro" id="IPR029056">
    <property type="entry name" value="Ribokinase-like"/>
</dbReference>
<dbReference type="EMBL" id="CP001686">
    <property type="protein sequence ID" value="ACV05874.1"/>
    <property type="molecule type" value="Genomic_DNA"/>
</dbReference>
<feature type="domain" description="Carbohydrate kinase PfkB" evidence="4">
    <location>
        <begin position="40"/>
        <end position="307"/>
    </location>
</feature>
<dbReference type="KEGG" id="kse:Ksed_08200"/>
<dbReference type="eggNOG" id="COG0524">
    <property type="taxonomic scope" value="Bacteria"/>
</dbReference>
<evidence type="ECO:0000313" key="5">
    <source>
        <dbReference type="EMBL" id="ACV05874.1"/>
    </source>
</evidence>
<dbReference type="AlphaFoldDB" id="C7NFD9"/>
<dbReference type="PANTHER" id="PTHR10584:SF167">
    <property type="entry name" value="PFKB DOMAIN PROTEIN"/>
    <property type="match status" value="1"/>
</dbReference>
<dbReference type="STRING" id="478801.Ksed_08200"/>
<sequence>MQSVQQPRIIHTAQALVDEVFHVPALPELGGNVMACSAAQYAGGAVTTLVAARRQGAQAVHAGSIGTGWRGDLVREALAAAGVVASAPTVEDADTGTCVVLVDNEAERTFITTQGAERVITAASLATAAPVPGDVVCVSGYTLLDPTRQPLLDFLAALPEGVDVCVDPGAVFAGLAERDRRAVVAATTQWTSNLAEARALTGEHHPSMGGAAAAVAAHLIDASAPVEAVVVRDGEKGCAVVAVEGGRAGEPVDVPGFPQEAVDTNGAGDTHCGAMVAERLRGVDWVTACRRGNAASAITVTRPGPDTAPDRAETDAFLDAQE</sequence>